<evidence type="ECO:0000313" key="2">
    <source>
        <dbReference type="Ensembl" id="ENSMLUP00000016768.1"/>
    </source>
</evidence>
<reference evidence="2" key="2">
    <citation type="submission" date="2025-08" db="UniProtKB">
        <authorList>
            <consortium name="Ensembl"/>
        </authorList>
    </citation>
    <scope>IDENTIFICATION</scope>
</reference>
<sequence length="50" mass="4979">ALARAAGSRSGGRRRWGPGAGVAAGSPWTTGWGGCSSWVGVAASHARQQD</sequence>
<feature type="region of interest" description="Disordered" evidence="1">
    <location>
        <begin position="1"/>
        <end position="31"/>
    </location>
</feature>
<accession>G1PZ86</accession>
<keyword evidence="3" id="KW-1185">Reference proteome</keyword>
<dbReference type="EMBL" id="AAPE02050157">
    <property type="status" value="NOT_ANNOTATED_CDS"/>
    <property type="molecule type" value="Genomic_DNA"/>
</dbReference>
<reference evidence="2 3" key="1">
    <citation type="journal article" date="2011" name="Nature">
        <title>A high-resolution map of human evolutionary constraint using 29 mammals.</title>
        <authorList>
            <person name="Lindblad-Toh K."/>
            <person name="Garber M."/>
            <person name="Zuk O."/>
            <person name="Lin M.F."/>
            <person name="Parker B.J."/>
            <person name="Washietl S."/>
            <person name="Kheradpour P."/>
            <person name="Ernst J."/>
            <person name="Jordan G."/>
            <person name="Mauceli E."/>
            <person name="Ward L.D."/>
            <person name="Lowe C.B."/>
            <person name="Holloway A.K."/>
            <person name="Clamp M."/>
            <person name="Gnerre S."/>
            <person name="Alfoldi J."/>
            <person name="Beal K."/>
            <person name="Chang J."/>
            <person name="Clawson H."/>
            <person name="Cuff J."/>
            <person name="Di Palma F."/>
            <person name="Fitzgerald S."/>
            <person name="Flicek P."/>
            <person name="Guttman M."/>
            <person name="Hubisz M.J."/>
            <person name="Jaffe D.B."/>
            <person name="Jungreis I."/>
            <person name="Kent W.J."/>
            <person name="Kostka D."/>
            <person name="Lara M."/>
            <person name="Martins A.L."/>
            <person name="Massingham T."/>
            <person name="Moltke I."/>
            <person name="Raney B.J."/>
            <person name="Rasmussen M.D."/>
            <person name="Robinson J."/>
            <person name="Stark A."/>
            <person name="Vilella A.J."/>
            <person name="Wen J."/>
            <person name="Xie X."/>
            <person name="Zody M.C."/>
            <person name="Baldwin J."/>
            <person name="Bloom T."/>
            <person name="Chin C.W."/>
            <person name="Heiman D."/>
            <person name="Nicol R."/>
            <person name="Nusbaum C."/>
            <person name="Young S."/>
            <person name="Wilkinson J."/>
            <person name="Worley K.C."/>
            <person name="Kovar C.L."/>
            <person name="Muzny D.M."/>
            <person name="Gibbs R.A."/>
            <person name="Cree A."/>
            <person name="Dihn H.H."/>
            <person name="Fowler G."/>
            <person name="Jhangiani S."/>
            <person name="Joshi V."/>
            <person name="Lee S."/>
            <person name="Lewis L.R."/>
            <person name="Nazareth L.V."/>
            <person name="Okwuonu G."/>
            <person name="Santibanez J."/>
            <person name="Warren W.C."/>
            <person name="Mardis E.R."/>
            <person name="Weinstock G.M."/>
            <person name="Wilson R.K."/>
            <person name="Delehaunty K."/>
            <person name="Dooling D."/>
            <person name="Fronik C."/>
            <person name="Fulton L."/>
            <person name="Fulton B."/>
            <person name="Graves T."/>
            <person name="Minx P."/>
            <person name="Sodergren E."/>
            <person name="Birney E."/>
            <person name="Margulies E.H."/>
            <person name="Herrero J."/>
            <person name="Green E.D."/>
            <person name="Haussler D."/>
            <person name="Siepel A."/>
            <person name="Goldman N."/>
            <person name="Pollard K.S."/>
            <person name="Pedersen J.S."/>
            <person name="Lander E.S."/>
            <person name="Kellis M."/>
        </authorList>
    </citation>
    <scope>NUCLEOTIDE SEQUENCE [LARGE SCALE GENOMIC DNA]</scope>
</reference>
<dbReference type="HOGENOM" id="CLU_3129550_0_0_1"/>
<name>G1PZ86_MYOLU</name>
<dbReference type="Ensembl" id="ENSMLUT00000025179.1">
    <property type="protein sequence ID" value="ENSMLUP00000016768.1"/>
    <property type="gene ID" value="ENSMLUG00000022434.1"/>
</dbReference>
<organism evidence="2 3">
    <name type="scientific">Myotis lucifugus</name>
    <name type="common">Little brown bat</name>
    <dbReference type="NCBI Taxonomy" id="59463"/>
    <lineage>
        <taxon>Eukaryota</taxon>
        <taxon>Metazoa</taxon>
        <taxon>Chordata</taxon>
        <taxon>Craniata</taxon>
        <taxon>Vertebrata</taxon>
        <taxon>Euteleostomi</taxon>
        <taxon>Mammalia</taxon>
        <taxon>Eutheria</taxon>
        <taxon>Laurasiatheria</taxon>
        <taxon>Chiroptera</taxon>
        <taxon>Yangochiroptera</taxon>
        <taxon>Vespertilionidae</taxon>
        <taxon>Myotis</taxon>
    </lineage>
</organism>
<dbReference type="Proteomes" id="UP000001074">
    <property type="component" value="Unassembled WGS sequence"/>
</dbReference>
<proteinExistence type="predicted"/>
<reference evidence="2" key="3">
    <citation type="submission" date="2025-09" db="UniProtKB">
        <authorList>
            <consortium name="Ensembl"/>
        </authorList>
    </citation>
    <scope>IDENTIFICATION</scope>
</reference>
<evidence type="ECO:0000256" key="1">
    <source>
        <dbReference type="SAM" id="MobiDB-lite"/>
    </source>
</evidence>
<evidence type="ECO:0000313" key="3">
    <source>
        <dbReference type="Proteomes" id="UP000001074"/>
    </source>
</evidence>
<dbReference type="AlphaFoldDB" id="G1PZ86"/>
<dbReference type="EMBL" id="AAPE02050158">
    <property type="status" value="NOT_ANNOTATED_CDS"/>
    <property type="molecule type" value="Genomic_DNA"/>
</dbReference>
<protein>
    <submittedName>
        <fullName evidence="2">Uncharacterized protein</fullName>
    </submittedName>
</protein>
<dbReference type="InParanoid" id="G1PZ86"/>